<evidence type="ECO:0000313" key="1">
    <source>
        <dbReference type="EMBL" id="MFD0855882.1"/>
    </source>
</evidence>
<gene>
    <name evidence="1" type="ORF">ACFQ07_26810</name>
</gene>
<reference evidence="2" key="1">
    <citation type="journal article" date="2019" name="Int. J. Syst. Evol. Microbiol.">
        <title>The Global Catalogue of Microorganisms (GCM) 10K type strain sequencing project: providing services to taxonomists for standard genome sequencing and annotation.</title>
        <authorList>
            <consortium name="The Broad Institute Genomics Platform"/>
            <consortium name="The Broad Institute Genome Sequencing Center for Infectious Disease"/>
            <person name="Wu L."/>
            <person name="Ma J."/>
        </authorList>
    </citation>
    <scope>NUCLEOTIDE SEQUENCE [LARGE SCALE GENOMIC DNA]</scope>
    <source>
        <strain evidence="2">JCM 31696</strain>
    </source>
</reference>
<dbReference type="Gene3D" id="3.40.50.1100">
    <property type="match status" value="1"/>
</dbReference>
<evidence type="ECO:0008006" key="3">
    <source>
        <dbReference type="Google" id="ProtNLM"/>
    </source>
</evidence>
<keyword evidence="2" id="KW-1185">Reference proteome</keyword>
<dbReference type="EMBL" id="JBHTIR010003838">
    <property type="protein sequence ID" value="MFD0855882.1"/>
    <property type="molecule type" value="Genomic_DNA"/>
</dbReference>
<evidence type="ECO:0000313" key="2">
    <source>
        <dbReference type="Proteomes" id="UP001597083"/>
    </source>
</evidence>
<organism evidence="1 2">
    <name type="scientific">Actinomadura adrarensis</name>
    <dbReference type="NCBI Taxonomy" id="1819600"/>
    <lineage>
        <taxon>Bacteria</taxon>
        <taxon>Bacillati</taxon>
        <taxon>Actinomycetota</taxon>
        <taxon>Actinomycetes</taxon>
        <taxon>Streptosporangiales</taxon>
        <taxon>Thermomonosporaceae</taxon>
        <taxon>Actinomadura</taxon>
    </lineage>
</organism>
<sequence>MIKTRLDLDRIRAARRVIDPVFLDTPLFRCDALGDALGCGVSVKLETANPVRSFKGRGTELVAGELSAQGRT</sequence>
<proteinExistence type="predicted"/>
<dbReference type="Proteomes" id="UP001597083">
    <property type="component" value="Unassembled WGS sequence"/>
</dbReference>
<dbReference type="InterPro" id="IPR036052">
    <property type="entry name" value="TrpB-like_PALP_sf"/>
</dbReference>
<dbReference type="SUPFAM" id="SSF53686">
    <property type="entry name" value="Tryptophan synthase beta subunit-like PLP-dependent enzymes"/>
    <property type="match status" value="1"/>
</dbReference>
<protein>
    <recommendedName>
        <fullName evidence="3">Pyridoxal-phosphate dependent enzyme</fullName>
    </recommendedName>
</protein>
<accession>A0ABW3CPM6</accession>
<feature type="non-terminal residue" evidence="1">
    <location>
        <position position="72"/>
    </location>
</feature>
<comment type="caution">
    <text evidence="1">The sequence shown here is derived from an EMBL/GenBank/DDBJ whole genome shotgun (WGS) entry which is preliminary data.</text>
</comment>
<name>A0ABW3CPM6_9ACTN</name>